<dbReference type="Pfam" id="PF03466">
    <property type="entry name" value="LysR_substrate"/>
    <property type="match status" value="1"/>
</dbReference>
<evidence type="ECO:0000256" key="2">
    <source>
        <dbReference type="ARBA" id="ARBA00023015"/>
    </source>
</evidence>
<dbReference type="InterPro" id="IPR005119">
    <property type="entry name" value="LysR_subst-bd"/>
</dbReference>
<keyword evidence="2" id="KW-0805">Transcription regulation</keyword>
<dbReference type="SUPFAM" id="SSF53850">
    <property type="entry name" value="Periplasmic binding protein-like II"/>
    <property type="match status" value="1"/>
</dbReference>
<reference evidence="6 7" key="1">
    <citation type="submission" date="2024-03" db="EMBL/GenBank/DDBJ databases">
        <title>Community enrichment and isolation of bacterial strains for fucoidan degradation.</title>
        <authorList>
            <person name="Sichert A."/>
        </authorList>
    </citation>
    <scope>NUCLEOTIDE SEQUENCE [LARGE SCALE GENOMIC DNA]</scope>
    <source>
        <strain evidence="6 7">AS76</strain>
    </source>
</reference>
<evidence type="ECO:0000313" key="6">
    <source>
        <dbReference type="EMBL" id="MEM5536205.1"/>
    </source>
</evidence>
<dbReference type="EMBL" id="JBBMRA010000005">
    <property type="protein sequence ID" value="MEM5536205.1"/>
    <property type="molecule type" value="Genomic_DNA"/>
</dbReference>
<dbReference type="RefSeq" id="WP_342854171.1">
    <property type="nucleotide sequence ID" value="NZ_JBBMRA010000005.1"/>
</dbReference>
<dbReference type="PANTHER" id="PTHR30419">
    <property type="entry name" value="HTH-TYPE TRANSCRIPTIONAL REGULATOR YBHD"/>
    <property type="match status" value="1"/>
</dbReference>
<keyword evidence="4" id="KW-0804">Transcription</keyword>
<protein>
    <submittedName>
        <fullName evidence="6">LysR family transcriptional regulator</fullName>
    </submittedName>
</protein>
<dbReference type="InterPro" id="IPR036390">
    <property type="entry name" value="WH_DNA-bd_sf"/>
</dbReference>
<dbReference type="Proteomes" id="UP001449225">
    <property type="component" value="Unassembled WGS sequence"/>
</dbReference>
<dbReference type="PANTHER" id="PTHR30419:SF8">
    <property type="entry name" value="NITROGEN ASSIMILATION TRANSCRIPTIONAL ACTIVATOR-RELATED"/>
    <property type="match status" value="1"/>
</dbReference>
<organism evidence="6 7">
    <name type="scientific">Neptuniibacter pectenicola</name>
    <dbReference type="NCBI Taxonomy" id="1806669"/>
    <lineage>
        <taxon>Bacteria</taxon>
        <taxon>Pseudomonadati</taxon>
        <taxon>Pseudomonadota</taxon>
        <taxon>Gammaproteobacteria</taxon>
        <taxon>Oceanospirillales</taxon>
        <taxon>Oceanospirillaceae</taxon>
        <taxon>Neptuniibacter</taxon>
    </lineage>
</organism>
<dbReference type="Pfam" id="PF00126">
    <property type="entry name" value="HTH_1"/>
    <property type="match status" value="1"/>
</dbReference>
<dbReference type="Gene3D" id="3.40.190.290">
    <property type="match status" value="1"/>
</dbReference>
<comment type="caution">
    <text evidence="6">The sequence shown here is derived from an EMBL/GenBank/DDBJ whole genome shotgun (WGS) entry which is preliminary data.</text>
</comment>
<dbReference type="InterPro" id="IPR050950">
    <property type="entry name" value="HTH-type_LysR_regulators"/>
</dbReference>
<accession>A0ABU9TR50</accession>
<evidence type="ECO:0000256" key="1">
    <source>
        <dbReference type="ARBA" id="ARBA00009437"/>
    </source>
</evidence>
<keyword evidence="3" id="KW-0238">DNA-binding</keyword>
<gene>
    <name evidence="6" type="ORF">WNY58_07355</name>
</gene>
<comment type="similarity">
    <text evidence="1">Belongs to the LysR transcriptional regulatory family.</text>
</comment>
<proteinExistence type="inferred from homology"/>
<dbReference type="CDD" id="cd08440">
    <property type="entry name" value="PBP2_LTTR_like_4"/>
    <property type="match status" value="1"/>
</dbReference>
<dbReference type="Gene3D" id="1.10.10.10">
    <property type="entry name" value="Winged helix-like DNA-binding domain superfamily/Winged helix DNA-binding domain"/>
    <property type="match status" value="1"/>
</dbReference>
<evidence type="ECO:0000313" key="7">
    <source>
        <dbReference type="Proteomes" id="UP001449225"/>
    </source>
</evidence>
<dbReference type="SUPFAM" id="SSF46785">
    <property type="entry name" value="Winged helix' DNA-binding domain"/>
    <property type="match status" value="1"/>
</dbReference>
<name>A0ABU9TR50_9GAMM</name>
<dbReference type="InterPro" id="IPR036388">
    <property type="entry name" value="WH-like_DNA-bd_sf"/>
</dbReference>
<evidence type="ECO:0000256" key="3">
    <source>
        <dbReference type="ARBA" id="ARBA00023125"/>
    </source>
</evidence>
<sequence length="313" mass="34551">MSNNISIRHLRAFTEIAKSGSFTRAAENLHLTQSTLTATIKQLEEQVELKLFDRTTRRVMLTGEGENFFPVAEKLISDFDTAFNDLKATTSQQKGKIGIAASPSMIGRMLPEIIKSYHQAYANIGLYLRDDNASGIEQRVLENDVDFGLGGNHSNQPELNYQPVLMDQYGIVLPSDHPLSQAAQLNWAHVSSLPRIHLTADTGTRSQLYKLERENNLGLNTQSPLIEVSTPAGLADMVKAGLGVSILPALAASTSAFSTLTFMPLQSPELQRKIYIITRKGRALSPAAETMMIMLQDYFKTTQLPHHVTKVPS</sequence>
<dbReference type="InterPro" id="IPR000847">
    <property type="entry name" value="LysR_HTH_N"/>
</dbReference>
<keyword evidence="7" id="KW-1185">Reference proteome</keyword>
<dbReference type="PROSITE" id="PS50931">
    <property type="entry name" value="HTH_LYSR"/>
    <property type="match status" value="1"/>
</dbReference>
<evidence type="ECO:0000259" key="5">
    <source>
        <dbReference type="PROSITE" id="PS50931"/>
    </source>
</evidence>
<evidence type="ECO:0000256" key="4">
    <source>
        <dbReference type="ARBA" id="ARBA00023163"/>
    </source>
</evidence>
<feature type="domain" description="HTH lysR-type" evidence="5">
    <location>
        <begin position="5"/>
        <end position="62"/>
    </location>
</feature>
<dbReference type="PRINTS" id="PR00039">
    <property type="entry name" value="HTHLYSR"/>
</dbReference>